<comment type="similarity">
    <text evidence="3">Belongs to the RNase PH family.</text>
</comment>
<dbReference type="AlphaFoldDB" id="A0A553PDV1"/>
<dbReference type="STRING" id="6832.A0A553PDV1"/>
<feature type="domain" description="Exoribonuclease phosphorolytic" evidence="9">
    <location>
        <begin position="32"/>
        <end position="173"/>
    </location>
</feature>
<dbReference type="GO" id="GO:0071035">
    <property type="term" value="P:nuclear polyadenylation-dependent rRNA catabolic process"/>
    <property type="evidence" value="ECO:0007669"/>
    <property type="project" value="TreeGrafter"/>
</dbReference>
<feature type="domain" description="Exoribonuclease phosphorolytic" evidence="10">
    <location>
        <begin position="190"/>
        <end position="257"/>
    </location>
</feature>
<proteinExistence type="inferred from homology"/>
<dbReference type="InterPro" id="IPR020568">
    <property type="entry name" value="Ribosomal_Su5_D2-typ_SF"/>
</dbReference>
<evidence type="ECO:0000256" key="8">
    <source>
        <dbReference type="ARBA" id="ARBA00032660"/>
    </source>
</evidence>
<dbReference type="GO" id="GO:0035925">
    <property type="term" value="F:mRNA 3'-UTR AU-rich region binding"/>
    <property type="evidence" value="ECO:0007669"/>
    <property type="project" value="TreeGrafter"/>
</dbReference>
<dbReference type="EMBL" id="VCGU01000005">
    <property type="protein sequence ID" value="TRY75860.1"/>
    <property type="molecule type" value="Genomic_DNA"/>
</dbReference>
<dbReference type="GO" id="GO:0034475">
    <property type="term" value="P:U4 snRNA 3'-end processing"/>
    <property type="evidence" value="ECO:0007669"/>
    <property type="project" value="TreeGrafter"/>
</dbReference>
<sequence length="321" mass="35032">MRDVPLSNLERQFLLDALEESKRLDGRSTPQRRPLELHFGRVEGTALVSVGETQSDHASLVYAQASASIAEPAVSRPIEGMLNIFVTYCGSAAARFADAAGTAGGDEAVEVTRLLERCLKESRCLDLESLCIVAEEKVWQIRLDVNILSAAAGGVADAASVAALAALAHFKRPEIHPVSERDPVALAIHHYPVLSTFAFFNRQKSGSNAEKIVCVDPTWQEEQVMAGKIVFGVNPYREICTLHLAGQLLIDKSVVLRYAHVASQHAKSVVDLIKNQLHEDTQKRLAGQTEEIGFAFAFKQNSILQNVKPAEMVSTANLEHV</sequence>
<dbReference type="InterPro" id="IPR033100">
    <property type="entry name" value="Rrp45"/>
</dbReference>
<evidence type="ECO:0000256" key="4">
    <source>
        <dbReference type="ARBA" id="ARBA00019572"/>
    </source>
</evidence>
<keyword evidence="12" id="KW-1185">Reference proteome</keyword>
<dbReference type="InterPro" id="IPR015847">
    <property type="entry name" value="ExoRNase_PH_dom2"/>
</dbReference>
<dbReference type="OMA" id="GPQFENG"/>
<dbReference type="InterPro" id="IPR036345">
    <property type="entry name" value="ExoRNase_PH_dom2_sf"/>
</dbReference>
<dbReference type="PANTHER" id="PTHR11097">
    <property type="entry name" value="EXOSOME COMPLEX EXONUCLEASE RIBOSOMAL RNA PROCESSING PROTEIN"/>
    <property type="match status" value="1"/>
</dbReference>
<keyword evidence="6" id="KW-0694">RNA-binding</keyword>
<dbReference type="InterPro" id="IPR001247">
    <property type="entry name" value="ExoRNase_PH_dom1"/>
</dbReference>
<dbReference type="SUPFAM" id="SSF55666">
    <property type="entry name" value="Ribonuclease PH domain 2-like"/>
    <property type="match status" value="1"/>
</dbReference>
<evidence type="ECO:0000259" key="9">
    <source>
        <dbReference type="Pfam" id="PF01138"/>
    </source>
</evidence>
<evidence type="ECO:0000259" key="10">
    <source>
        <dbReference type="Pfam" id="PF03725"/>
    </source>
</evidence>
<accession>A0A553PDV1</accession>
<keyword evidence="7" id="KW-0539">Nucleus</keyword>
<dbReference type="GO" id="GO:0000177">
    <property type="term" value="C:cytoplasmic exosome (RNase complex)"/>
    <property type="evidence" value="ECO:0007669"/>
    <property type="project" value="TreeGrafter"/>
</dbReference>
<dbReference type="PANTHER" id="PTHR11097:SF14">
    <property type="entry name" value="EXOSOME COMPLEX COMPONENT RRP45"/>
    <property type="match status" value="1"/>
</dbReference>
<evidence type="ECO:0000313" key="11">
    <source>
        <dbReference type="EMBL" id="TRY75860.1"/>
    </source>
</evidence>
<dbReference type="GO" id="GO:0034473">
    <property type="term" value="P:U1 snRNA 3'-end processing"/>
    <property type="evidence" value="ECO:0007669"/>
    <property type="project" value="TreeGrafter"/>
</dbReference>
<reference evidence="11 12" key="1">
    <citation type="journal article" date="2018" name="Nat. Ecol. Evol.">
        <title>Genomic signatures of mitonuclear coevolution across populations of Tigriopus californicus.</title>
        <authorList>
            <person name="Barreto F.S."/>
            <person name="Watson E.T."/>
            <person name="Lima T.G."/>
            <person name="Willett C.S."/>
            <person name="Edmands S."/>
            <person name="Li W."/>
            <person name="Burton R.S."/>
        </authorList>
    </citation>
    <scope>NUCLEOTIDE SEQUENCE [LARGE SCALE GENOMIC DNA]</scope>
    <source>
        <strain evidence="11 12">San Diego</strain>
    </source>
</reference>
<evidence type="ECO:0000256" key="6">
    <source>
        <dbReference type="ARBA" id="ARBA00022884"/>
    </source>
</evidence>
<evidence type="ECO:0000256" key="7">
    <source>
        <dbReference type="ARBA" id="ARBA00023242"/>
    </source>
</evidence>
<dbReference type="Pfam" id="PF01138">
    <property type="entry name" value="RNase_PH"/>
    <property type="match status" value="1"/>
</dbReference>
<dbReference type="GO" id="GO:0016075">
    <property type="term" value="P:rRNA catabolic process"/>
    <property type="evidence" value="ECO:0007669"/>
    <property type="project" value="TreeGrafter"/>
</dbReference>
<dbReference type="GO" id="GO:0034476">
    <property type="term" value="P:U5 snRNA 3'-end processing"/>
    <property type="evidence" value="ECO:0007669"/>
    <property type="project" value="TreeGrafter"/>
</dbReference>
<evidence type="ECO:0000256" key="2">
    <source>
        <dbReference type="ARBA" id="ARBA00004496"/>
    </source>
</evidence>
<dbReference type="GO" id="GO:0071028">
    <property type="term" value="P:nuclear mRNA surveillance"/>
    <property type="evidence" value="ECO:0007669"/>
    <property type="project" value="TreeGrafter"/>
</dbReference>
<dbReference type="Gene3D" id="3.30.230.70">
    <property type="entry name" value="GHMP Kinase, N-terminal domain"/>
    <property type="match status" value="1"/>
</dbReference>
<protein>
    <recommendedName>
        <fullName evidence="4">Exosome complex component RRP45</fullName>
    </recommendedName>
    <alternativeName>
        <fullName evidence="8">Exosome component 9</fullName>
    </alternativeName>
</protein>
<dbReference type="GO" id="GO:0071038">
    <property type="term" value="P:TRAMP-dependent tRNA surveillance pathway"/>
    <property type="evidence" value="ECO:0007669"/>
    <property type="project" value="TreeGrafter"/>
</dbReference>
<name>A0A553PDV1_TIGCA</name>
<evidence type="ECO:0000256" key="3">
    <source>
        <dbReference type="ARBA" id="ARBA00006678"/>
    </source>
</evidence>
<dbReference type="Pfam" id="PF03725">
    <property type="entry name" value="RNase_PH_C"/>
    <property type="match status" value="1"/>
</dbReference>
<dbReference type="Proteomes" id="UP000318571">
    <property type="component" value="Chromosome 2"/>
</dbReference>
<dbReference type="SUPFAM" id="SSF54211">
    <property type="entry name" value="Ribosomal protein S5 domain 2-like"/>
    <property type="match status" value="1"/>
</dbReference>
<comment type="caution">
    <text evidence="11">The sequence shown here is derived from an EMBL/GenBank/DDBJ whole genome shotgun (WGS) entry which is preliminary data.</text>
</comment>
<evidence type="ECO:0000256" key="1">
    <source>
        <dbReference type="ARBA" id="ARBA00004123"/>
    </source>
</evidence>
<comment type="subcellular location">
    <subcellularLocation>
        <location evidence="2">Cytoplasm</location>
    </subcellularLocation>
    <subcellularLocation>
        <location evidence="1">Nucleus</location>
    </subcellularLocation>
</comment>
<evidence type="ECO:0000313" key="12">
    <source>
        <dbReference type="Proteomes" id="UP000318571"/>
    </source>
</evidence>
<dbReference type="InterPro" id="IPR050590">
    <property type="entry name" value="Exosome_comp_Rrp42_subfam"/>
</dbReference>
<keyword evidence="5" id="KW-0963">Cytoplasm</keyword>
<organism evidence="11 12">
    <name type="scientific">Tigriopus californicus</name>
    <name type="common">Marine copepod</name>
    <dbReference type="NCBI Taxonomy" id="6832"/>
    <lineage>
        <taxon>Eukaryota</taxon>
        <taxon>Metazoa</taxon>
        <taxon>Ecdysozoa</taxon>
        <taxon>Arthropoda</taxon>
        <taxon>Crustacea</taxon>
        <taxon>Multicrustacea</taxon>
        <taxon>Hexanauplia</taxon>
        <taxon>Copepoda</taxon>
        <taxon>Harpacticoida</taxon>
        <taxon>Harpacticidae</taxon>
        <taxon>Tigriopus</taxon>
    </lineage>
</organism>
<gene>
    <name evidence="11" type="ORF">TCAL_00612</name>
</gene>
<dbReference type="GO" id="GO:0000176">
    <property type="term" value="C:nuclear exosome (RNase complex)"/>
    <property type="evidence" value="ECO:0007669"/>
    <property type="project" value="TreeGrafter"/>
</dbReference>
<evidence type="ECO:0000256" key="5">
    <source>
        <dbReference type="ARBA" id="ARBA00022490"/>
    </source>
</evidence>
<dbReference type="GO" id="GO:0000467">
    <property type="term" value="P:exonucleolytic trimming to generate mature 3'-end of 5.8S rRNA from tricistronic rRNA transcript (SSU-rRNA, 5.8S rRNA, LSU-rRNA)"/>
    <property type="evidence" value="ECO:0007669"/>
    <property type="project" value="TreeGrafter"/>
</dbReference>
<dbReference type="CDD" id="cd11368">
    <property type="entry name" value="RNase_PH_RRP45"/>
    <property type="match status" value="1"/>
</dbReference>
<dbReference type="InterPro" id="IPR027408">
    <property type="entry name" value="PNPase/RNase_PH_dom_sf"/>
</dbReference>